<organism evidence="2 3">
    <name type="scientific">Paracidovorax wautersii</name>
    <dbReference type="NCBI Taxonomy" id="1177982"/>
    <lineage>
        <taxon>Bacteria</taxon>
        <taxon>Pseudomonadati</taxon>
        <taxon>Pseudomonadota</taxon>
        <taxon>Betaproteobacteria</taxon>
        <taxon>Burkholderiales</taxon>
        <taxon>Comamonadaceae</taxon>
        <taxon>Paracidovorax</taxon>
    </lineage>
</organism>
<dbReference type="InterPro" id="IPR007460">
    <property type="entry name" value="BrnT_toxin"/>
</dbReference>
<gene>
    <name evidence="2" type="ORF">GAK30_02159</name>
</gene>
<comment type="caution">
    <text evidence="2">The sequence shown here is derived from an EMBL/GenBank/DDBJ whole genome shotgun (WGS) entry which is preliminary data.</text>
</comment>
<reference evidence="3" key="1">
    <citation type="journal article" date="2020" name="MBio">
        <title>Horizontal gene transfer to a defensive symbiont with a reduced genome amongst a multipartite beetle microbiome.</title>
        <authorList>
            <person name="Waterworth S.C."/>
            <person name="Florez L.V."/>
            <person name="Rees E.R."/>
            <person name="Hertweck C."/>
            <person name="Kaltenpoth M."/>
            <person name="Kwan J.C."/>
        </authorList>
    </citation>
    <scope>NUCLEOTIDE SEQUENCE [LARGE SCALE GENOMIC DNA]</scope>
</reference>
<keyword evidence="1" id="KW-1133">Transmembrane helix</keyword>
<evidence type="ECO:0000313" key="2">
    <source>
        <dbReference type="EMBL" id="KAF1021003.1"/>
    </source>
</evidence>
<dbReference type="Pfam" id="PF04365">
    <property type="entry name" value="BrnT_toxin"/>
    <property type="match status" value="1"/>
</dbReference>
<dbReference type="EMBL" id="WNDQ01000027">
    <property type="protein sequence ID" value="KAF1021003.1"/>
    <property type="molecule type" value="Genomic_DNA"/>
</dbReference>
<proteinExistence type="predicted"/>
<evidence type="ECO:0000313" key="3">
    <source>
        <dbReference type="Proteomes" id="UP000461670"/>
    </source>
</evidence>
<keyword evidence="1" id="KW-0472">Membrane</keyword>
<dbReference type="InterPro" id="IPR038573">
    <property type="entry name" value="BrnT_sf"/>
</dbReference>
<name>A0A7V8FNJ6_9BURK</name>
<dbReference type="AlphaFoldDB" id="A0A7V8FNJ6"/>
<keyword evidence="1" id="KW-0812">Transmembrane</keyword>
<feature type="transmembrane region" description="Helical" evidence="1">
    <location>
        <begin position="48"/>
        <end position="66"/>
    </location>
</feature>
<dbReference type="Gene3D" id="3.10.450.530">
    <property type="entry name" value="Ribonuclease toxin, BrnT, of type II toxin-antitoxin system"/>
    <property type="match status" value="1"/>
</dbReference>
<protein>
    <submittedName>
        <fullName evidence="2">Uncharacterized protein</fullName>
    </submittedName>
</protein>
<accession>A0A7V8FNJ6</accession>
<sequence>MIYEWDEAKRATNLAKHGLDFVSAYTVLESDYVLIVDSPRNGQARQQAFAYVFDVLAVLSVVFIPGEDRCRVLSFRPAKRTERSIYHAWLENHFDD</sequence>
<evidence type="ECO:0000256" key="1">
    <source>
        <dbReference type="SAM" id="Phobius"/>
    </source>
</evidence>
<dbReference type="Proteomes" id="UP000461670">
    <property type="component" value="Unassembled WGS sequence"/>
</dbReference>